<comment type="caution">
    <text evidence="1">The sequence shown here is derived from an EMBL/GenBank/DDBJ whole genome shotgun (WGS) entry which is preliminary data.</text>
</comment>
<organism evidence="1 2">
    <name type="scientific">Mariprofundus ferrooxydans PV-1</name>
    <dbReference type="NCBI Taxonomy" id="314345"/>
    <lineage>
        <taxon>Bacteria</taxon>
        <taxon>Pseudomonadati</taxon>
        <taxon>Pseudomonadota</taxon>
        <taxon>Candidatius Mariprofundia</taxon>
        <taxon>Mariprofundales</taxon>
        <taxon>Mariprofundaceae</taxon>
        <taxon>Mariprofundus</taxon>
    </lineage>
</organism>
<keyword evidence="2" id="KW-1185">Reference proteome</keyword>
<dbReference type="STRING" id="314344.AL013_00230"/>
<reference evidence="1 2" key="1">
    <citation type="submission" date="2006-09" db="EMBL/GenBank/DDBJ databases">
        <authorList>
            <person name="Emerson D."/>
            <person name="Ferriera S."/>
            <person name="Johnson J."/>
            <person name="Kravitz S."/>
            <person name="Halpern A."/>
            <person name="Remington K."/>
            <person name="Beeson K."/>
            <person name="Tran B."/>
            <person name="Rogers Y.-H."/>
            <person name="Friedman R."/>
            <person name="Venter J.C."/>
        </authorList>
    </citation>
    <scope>NUCLEOTIDE SEQUENCE [LARGE SCALE GENOMIC DNA]</scope>
    <source>
        <strain evidence="1 2">PV-1</strain>
    </source>
</reference>
<proteinExistence type="predicted"/>
<dbReference type="EMBL" id="AATS01000007">
    <property type="protein sequence ID" value="EAU54576.1"/>
    <property type="molecule type" value="Genomic_DNA"/>
</dbReference>
<gene>
    <name evidence="1" type="ORF">SPV1_07771</name>
</gene>
<dbReference type="HOGENOM" id="CLU_099339_0_0_0"/>
<dbReference type="AlphaFoldDB" id="Q0EZ48"/>
<dbReference type="InParanoid" id="Q0EZ48"/>
<sequence length="227" mass="25580">MLPADALARKVYSPAVEKGEAEIGYLLDYSVNTDPARNAGARHQFEYELGVTDRWLTAVYGDFRKNPGQKFTWQGVKWENVYVLTKPGEQWLDAGLYLEYFRPRAGLNLPDALEFKLLLEKESGGLTHTANLILTKELGRNALPHVIAGYAWRSKWRWRREIEPAIELYGGLGDVSQTLVPSRQSQQAGIVLLGKLHGGFSYEIGYLFGLTPVTDKGMLKFIIGYEL</sequence>
<dbReference type="Proteomes" id="UP000005297">
    <property type="component" value="Unassembled WGS sequence"/>
</dbReference>
<dbReference type="OrthoDB" id="6696169at2"/>
<evidence type="ECO:0000313" key="1">
    <source>
        <dbReference type="EMBL" id="EAU54576.1"/>
    </source>
</evidence>
<name>Q0EZ48_9PROT</name>
<accession>Q0EZ48</accession>
<protein>
    <submittedName>
        <fullName evidence="1">Uncharacterized protein</fullName>
    </submittedName>
</protein>
<evidence type="ECO:0000313" key="2">
    <source>
        <dbReference type="Proteomes" id="UP000005297"/>
    </source>
</evidence>